<accession>A0AB33Z3T0</accession>
<evidence type="ECO:0000313" key="15">
    <source>
        <dbReference type="EMBL" id="EPD13846.1"/>
    </source>
</evidence>
<keyword evidence="9 13" id="KW-0472">Membrane</keyword>
<name>A0AB33Z3T0_9GAMM</name>
<reference evidence="15 16" key="1">
    <citation type="journal article" date="2013" name="Genome Announc.">
        <title>Genome Sequence of the Pyrene- and Fluoranthene-Degrading Bacterium Cycloclasticus sp. Strain PY97M.</title>
        <authorList>
            <person name="Cui Z."/>
            <person name="Xu G."/>
            <person name="Li Q."/>
            <person name="Gao W."/>
            <person name="Zheng L."/>
        </authorList>
    </citation>
    <scope>NUCLEOTIDE SEQUENCE [LARGE SCALE GENOMIC DNA]</scope>
    <source>
        <strain evidence="15 16">PY97M</strain>
    </source>
</reference>
<keyword evidence="4" id="KW-0808">Transferase</keyword>
<keyword evidence="6" id="KW-0677">Repeat</keyword>
<evidence type="ECO:0000256" key="9">
    <source>
        <dbReference type="ARBA" id="ARBA00023136"/>
    </source>
</evidence>
<dbReference type="AlphaFoldDB" id="A0AB33Z3T0"/>
<sequence>MITFWLTLNWLIQLLLIMLSVSTALHALMNKNDPRSSLLWIITCFSLPFVGPILYLVLGINRAHNKVLSLGAVADTSLSTIPKPITSVDKKSRPLSPHQRLSLAVTGLPLSEGNQIQILSQGENAYPAMLKSIHEATEWVYLSMYIFESNGVGEQFIDALADAVERGVNVRVLLDGVGSWYSLGQTRKALVARGVTTLTFLPIGKMLPRFTLNLRNHRKILLCDGKHAFTGGMNIRQCHLVQTCQPNRATKDFMFSLKGPVVQQIGQIFENDWFYACGEKLPSKYYDINTYGQSSCRAISDGPGININVLTKVMISALNSAQSSITLVTPYFLPPNGLIIALQSAALRGVDVSILLPVHNNQPYIHWAMRNNMRHFLAYGVKIYYQPSPFVHSKLLLIDDHYCQIGSANIDSRSLRLNFELNVEIFDADFAQSMAKIINNDKQQAIEITPQKLNKRSFVIKAWDSFWWLFTPYL</sequence>
<protein>
    <recommendedName>
        <fullName evidence="12">Cardiolipin synthase</fullName>
        <ecNumber evidence="12">2.7.8.-</ecNumber>
    </recommendedName>
</protein>
<evidence type="ECO:0000256" key="4">
    <source>
        <dbReference type="ARBA" id="ARBA00022679"/>
    </source>
</evidence>
<dbReference type="PROSITE" id="PS50035">
    <property type="entry name" value="PLD"/>
    <property type="match status" value="2"/>
</dbReference>
<keyword evidence="10" id="KW-0594">Phospholipid biosynthesis</keyword>
<dbReference type="Pfam" id="PF13091">
    <property type="entry name" value="PLDc_2"/>
    <property type="match status" value="2"/>
</dbReference>
<evidence type="ECO:0000256" key="11">
    <source>
        <dbReference type="ARBA" id="ARBA00023264"/>
    </source>
</evidence>
<proteinExistence type="predicted"/>
<evidence type="ECO:0000313" key="16">
    <source>
        <dbReference type="Proteomes" id="UP000015462"/>
    </source>
</evidence>
<evidence type="ECO:0000256" key="2">
    <source>
        <dbReference type="ARBA" id="ARBA00022475"/>
    </source>
</evidence>
<dbReference type="GO" id="GO:0005886">
    <property type="term" value="C:plasma membrane"/>
    <property type="evidence" value="ECO:0007669"/>
    <property type="project" value="UniProtKB-SubCell"/>
</dbReference>
<organism evidence="15 16">
    <name type="scientific">Cycloclasticus pugetii</name>
    <dbReference type="NCBI Taxonomy" id="34068"/>
    <lineage>
        <taxon>Bacteria</taxon>
        <taxon>Pseudomonadati</taxon>
        <taxon>Pseudomonadota</taxon>
        <taxon>Gammaproteobacteria</taxon>
        <taxon>Thiotrichales</taxon>
        <taxon>Piscirickettsiaceae</taxon>
        <taxon>Cycloclasticus</taxon>
    </lineage>
</organism>
<dbReference type="SUPFAM" id="SSF56024">
    <property type="entry name" value="Phospholipase D/nuclease"/>
    <property type="match status" value="2"/>
</dbReference>
<dbReference type="Proteomes" id="UP000015462">
    <property type="component" value="Unassembled WGS sequence"/>
</dbReference>
<evidence type="ECO:0000256" key="13">
    <source>
        <dbReference type="SAM" id="Phobius"/>
    </source>
</evidence>
<dbReference type="InterPro" id="IPR025202">
    <property type="entry name" value="PLD-like_dom"/>
</dbReference>
<gene>
    <name evidence="15" type="ORF">L196_00060</name>
</gene>
<evidence type="ECO:0000256" key="8">
    <source>
        <dbReference type="ARBA" id="ARBA00023098"/>
    </source>
</evidence>
<keyword evidence="16" id="KW-1185">Reference proteome</keyword>
<dbReference type="EMBL" id="ASHL01000001">
    <property type="protein sequence ID" value="EPD13846.1"/>
    <property type="molecule type" value="Genomic_DNA"/>
</dbReference>
<dbReference type="GO" id="GO:0008808">
    <property type="term" value="F:cardiolipin synthase activity"/>
    <property type="evidence" value="ECO:0007669"/>
    <property type="project" value="UniProtKB-UniRule"/>
</dbReference>
<evidence type="ECO:0000256" key="7">
    <source>
        <dbReference type="ARBA" id="ARBA00022989"/>
    </source>
</evidence>
<dbReference type="PANTHER" id="PTHR21248:SF22">
    <property type="entry name" value="PHOSPHOLIPASE D"/>
    <property type="match status" value="1"/>
</dbReference>
<dbReference type="RefSeq" id="WP_016389412.1">
    <property type="nucleotide sequence ID" value="NZ_KE646805.1"/>
</dbReference>
<feature type="domain" description="PLD phosphodiesterase" evidence="14">
    <location>
        <begin position="212"/>
        <end position="239"/>
    </location>
</feature>
<keyword evidence="5 13" id="KW-0812">Transmembrane</keyword>
<keyword evidence="11" id="KW-1208">Phospholipid metabolism</keyword>
<dbReference type="InterPro" id="IPR027379">
    <property type="entry name" value="CLS_N"/>
</dbReference>
<comment type="caution">
    <text evidence="15">The sequence shown here is derived from an EMBL/GenBank/DDBJ whole genome shotgun (WGS) entry which is preliminary data.</text>
</comment>
<evidence type="ECO:0000256" key="3">
    <source>
        <dbReference type="ARBA" id="ARBA00022516"/>
    </source>
</evidence>
<evidence type="ECO:0000256" key="10">
    <source>
        <dbReference type="ARBA" id="ARBA00023209"/>
    </source>
</evidence>
<evidence type="ECO:0000256" key="12">
    <source>
        <dbReference type="NCBIfam" id="TIGR04265"/>
    </source>
</evidence>
<dbReference type="GO" id="GO:0032049">
    <property type="term" value="P:cardiolipin biosynthetic process"/>
    <property type="evidence" value="ECO:0007669"/>
    <property type="project" value="UniProtKB-UniRule"/>
</dbReference>
<dbReference type="Pfam" id="PF13396">
    <property type="entry name" value="PLDc_N"/>
    <property type="match status" value="1"/>
</dbReference>
<dbReference type="InterPro" id="IPR001736">
    <property type="entry name" value="PLipase_D/transphosphatidylase"/>
</dbReference>
<dbReference type="SMART" id="SM00155">
    <property type="entry name" value="PLDc"/>
    <property type="match status" value="2"/>
</dbReference>
<dbReference type="InterPro" id="IPR022924">
    <property type="entry name" value="Cardiolipin_synthase"/>
</dbReference>
<evidence type="ECO:0000256" key="5">
    <source>
        <dbReference type="ARBA" id="ARBA00022692"/>
    </source>
</evidence>
<keyword evidence="3" id="KW-0444">Lipid biosynthesis</keyword>
<dbReference type="EC" id="2.7.8.-" evidence="12"/>
<keyword evidence="8" id="KW-0443">Lipid metabolism</keyword>
<feature type="domain" description="PLD phosphodiesterase" evidence="14">
    <location>
        <begin position="387"/>
        <end position="414"/>
    </location>
</feature>
<dbReference type="Gene3D" id="3.30.870.10">
    <property type="entry name" value="Endonuclease Chain A"/>
    <property type="match status" value="2"/>
</dbReference>
<dbReference type="PANTHER" id="PTHR21248">
    <property type="entry name" value="CARDIOLIPIN SYNTHASE"/>
    <property type="match status" value="1"/>
</dbReference>
<keyword evidence="2" id="KW-1003">Cell membrane</keyword>
<keyword evidence="7 13" id="KW-1133">Transmembrane helix</keyword>
<comment type="subcellular location">
    <subcellularLocation>
        <location evidence="1">Cell membrane</location>
        <topology evidence="1">Multi-pass membrane protein</topology>
    </subcellularLocation>
</comment>
<evidence type="ECO:0000259" key="14">
    <source>
        <dbReference type="PROSITE" id="PS50035"/>
    </source>
</evidence>
<evidence type="ECO:0000256" key="6">
    <source>
        <dbReference type="ARBA" id="ARBA00022737"/>
    </source>
</evidence>
<dbReference type="NCBIfam" id="TIGR04265">
    <property type="entry name" value="bac_cardiolipin"/>
    <property type="match status" value="1"/>
</dbReference>
<feature type="transmembrane region" description="Helical" evidence="13">
    <location>
        <begin position="37"/>
        <end position="58"/>
    </location>
</feature>
<evidence type="ECO:0000256" key="1">
    <source>
        <dbReference type="ARBA" id="ARBA00004651"/>
    </source>
</evidence>